<evidence type="ECO:0000259" key="11">
    <source>
        <dbReference type="Pfam" id="PF21082"/>
    </source>
</evidence>
<dbReference type="Pfam" id="PF21082">
    <property type="entry name" value="MS_channel_3rd"/>
    <property type="match status" value="1"/>
</dbReference>
<dbReference type="Proteomes" id="UP000306808">
    <property type="component" value="Unassembled WGS sequence"/>
</dbReference>
<dbReference type="InterPro" id="IPR023408">
    <property type="entry name" value="MscS_beta-dom_sf"/>
</dbReference>
<sequence>MKFFYLIFLLFCIQPCLAQNVDSLVTEQKLTEQADRLQKIKEQQSQDSLRRLQLENRLFSDELEDTKEKQALLTELYFLKSRDSLALVERKRKVDSMRVLNPGIPVRPFKDTLFTLYRGIGGFSIHERANAVQTRIKTLADLYSFHADSIRVVENDNMWYITGANDMIMSVSEEDALWMNATPNALAMLFANKIKGSITQYRDDTSITKLLKGIGLAALVLCLVSLIVYGINKLAGYTRRLVLRNKGNKLTGIRIRGYELVSATKQVRFIWTLFNLMKWLFILMVIYLALPIVFNLFPATEGFANVLLSYILDPVKKISMAVINYLPNLITVIVIVIIFRYIFKILKYFANELHRGALNIPGFYADWTLPTYQILRVLLTAFMLIVIFPYLPGSKSPIFQGVSVFIGILFTFGSAGALGNVIAGLVITYMRPFSIGDRVKIGDVQGDIIEKTLLVTRIRTIKNEVISVPNSQVMNSHTINYSTDAPDKGLILHTTITIGYDVPWQTVHKLAIQAASTVQYIEVEPHPFVLQTSLDDYYVSYQINAYTKQPNKQALIYSELHKNLLDQFHTAGVEIMSPHYRVVRNNEDTAMPPADDQ</sequence>
<keyword evidence="5 8" id="KW-1133">Transmembrane helix</keyword>
<dbReference type="InterPro" id="IPR006685">
    <property type="entry name" value="MscS_channel_2nd"/>
</dbReference>
<evidence type="ECO:0000313" key="13">
    <source>
        <dbReference type="Proteomes" id="UP000306808"/>
    </source>
</evidence>
<evidence type="ECO:0000256" key="7">
    <source>
        <dbReference type="SAM" id="Coils"/>
    </source>
</evidence>
<evidence type="ECO:0000256" key="4">
    <source>
        <dbReference type="ARBA" id="ARBA00022692"/>
    </source>
</evidence>
<feature type="chain" id="PRO_5020203090" evidence="9">
    <location>
        <begin position="19"/>
        <end position="597"/>
    </location>
</feature>
<comment type="subcellular location">
    <subcellularLocation>
        <location evidence="1">Cell membrane</location>
        <topology evidence="1">Multi-pass membrane protein</topology>
    </subcellularLocation>
</comment>
<accession>A0A4U0P7P8</accession>
<comment type="caution">
    <text evidence="12">The sequence shown here is derived from an EMBL/GenBank/DDBJ whole genome shotgun (WGS) entry which is preliminary data.</text>
</comment>
<dbReference type="InterPro" id="IPR010920">
    <property type="entry name" value="LSM_dom_sf"/>
</dbReference>
<feature type="coiled-coil region" evidence="7">
    <location>
        <begin position="27"/>
        <end position="69"/>
    </location>
</feature>
<dbReference type="OrthoDB" id="9809206at2"/>
<feature type="transmembrane region" description="Helical" evidence="8">
    <location>
        <begin position="404"/>
        <end position="430"/>
    </location>
</feature>
<feature type="domain" description="Mechanosensitive ion channel MscS" evidence="10">
    <location>
        <begin position="418"/>
        <end position="482"/>
    </location>
</feature>
<evidence type="ECO:0000256" key="9">
    <source>
        <dbReference type="SAM" id="SignalP"/>
    </source>
</evidence>
<keyword evidence="9" id="KW-0732">Signal</keyword>
<dbReference type="Gene3D" id="2.30.30.60">
    <property type="match status" value="1"/>
</dbReference>
<evidence type="ECO:0000256" key="1">
    <source>
        <dbReference type="ARBA" id="ARBA00004651"/>
    </source>
</evidence>
<evidence type="ECO:0000259" key="10">
    <source>
        <dbReference type="Pfam" id="PF00924"/>
    </source>
</evidence>
<feature type="domain" description="Mechanosensitive ion channel MscS C-terminal" evidence="11">
    <location>
        <begin position="494"/>
        <end position="575"/>
    </location>
</feature>
<keyword evidence="7" id="KW-0175">Coiled coil</keyword>
<evidence type="ECO:0000256" key="2">
    <source>
        <dbReference type="ARBA" id="ARBA00008017"/>
    </source>
</evidence>
<proteinExistence type="inferred from homology"/>
<dbReference type="Pfam" id="PF00924">
    <property type="entry name" value="MS_channel_2nd"/>
    <property type="match status" value="1"/>
</dbReference>
<keyword evidence="3" id="KW-1003">Cell membrane</keyword>
<dbReference type="InterPro" id="IPR011066">
    <property type="entry name" value="MscS_channel_C_sf"/>
</dbReference>
<dbReference type="GO" id="GO:0005886">
    <property type="term" value="C:plasma membrane"/>
    <property type="evidence" value="ECO:0007669"/>
    <property type="project" value="UniProtKB-SubCell"/>
</dbReference>
<organism evidence="12 13">
    <name type="scientific">Sphingobacterium olei</name>
    <dbReference type="NCBI Taxonomy" id="2571155"/>
    <lineage>
        <taxon>Bacteria</taxon>
        <taxon>Pseudomonadati</taxon>
        <taxon>Bacteroidota</taxon>
        <taxon>Sphingobacteriia</taxon>
        <taxon>Sphingobacteriales</taxon>
        <taxon>Sphingobacteriaceae</taxon>
        <taxon>Sphingobacterium</taxon>
    </lineage>
</organism>
<dbReference type="PANTHER" id="PTHR30221">
    <property type="entry name" value="SMALL-CONDUCTANCE MECHANOSENSITIVE CHANNEL"/>
    <property type="match status" value="1"/>
</dbReference>
<feature type="transmembrane region" description="Helical" evidence="8">
    <location>
        <begin position="374"/>
        <end position="392"/>
    </location>
</feature>
<keyword evidence="13" id="KW-1185">Reference proteome</keyword>
<dbReference type="InterPro" id="IPR045275">
    <property type="entry name" value="MscS_archaea/bacteria_type"/>
</dbReference>
<feature type="transmembrane region" description="Helical" evidence="8">
    <location>
        <begin position="318"/>
        <end position="343"/>
    </location>
</feature>
<dbReference type="EMBL" id="SUME01000001">
    <property type="protein sequence ID" value="TJZ63409.1"/>
    <property type="molecule type" value="Genomic_DNA"/>
</dbReference>
<dbReference type="AlphaFoldDB" id="A0A4U0P7P8"/>
<feature type="signal peptide" evidence="9">
    <location>
        <begin position="1"/>
        <end position="18"/>
    </location>
</feature>
<gene>
    <name evidence="12" type="ORF">FAZ15_03765</name>
</gene>
<comment type="similarity">
    <text evidence="2">Belongs to the MscS (TC 1.A.23) family.</text>
</comment>
<feature type="transmembrane region" description="Helical" evidence="8">
    <location>
        <begin position="210"/>
        <end position="231"/>
    </location>
</feature>
<protein>
    <submittedName>
        <fullName evidence="12">Mechanosensitive ion channel</fullName>
    </submittedName>
</protein>
<dbReference type="Gene3D" id="3.30.70.100">
    <property type="match status" value="1"/>
</dbReference>
<dbReference type="GO" id="GO:0008381">
    <property type="term" value="F:mechanosensitive monoatomic ion channel activity"/>
    <property type="evidence" value="ECO:0007669"/>
    <property type="project" value="InterPro"/>
</dbReference>
<keyword evidence="6 8" id="KW-0472">Membrane</keyword>
<evidence type="ECO:0000256" key="5">
    <source>
        <dbReference type="ARBA" id="ARBA00022989"/>
    </source>
</evidence>
<evidence type="ECO:0000256" key="6">
    <source>
        <dbReference type="ARBA" id="ARBA00023136"/>
    </source>
</evidence>
<dbReference type="InterPro" id="IPR049278">
    <property type="entry name" value="MS_channel_C"/>
</dbReference>
<feature type="transmembrane region" description="Helical" evidence="8">
    <location>
        <begin position="279"/>
        <end position="298"/>
    </location>
</feature>
<dbReference type="SUPFAM" id="SSF50182">
    <property type="entry name" value="Sm-like ribonucleoproteins"/>
    <property type="match status" value="1"/>
</dbReference>
<evidence type="ECO:0000256" key="8">
    <source>
        <dbReference type="SAM" id="Phobius"/>
    </source>
</evidence>
<evidence type="ECO:0000256" key="3">
    <source>
        <dbReference type="ARBA" id="ARBA00022475"/>
    </source>
</evidence>
<reference evidence="12 13" key="1">
    <citation type="submission" date="2019-04" db="EMBL/GenBank/DDBJ databases">
        <title>Sphingobacterium olei sp. nov., isolated from oil-contaminated soil.</title>
        <authorList>
            <person name="Liu B."/>
        </authorList>
    </citation>
    <scope>NUCLEOTIDE SEQUENCE [LARGE SCALE GENOMIC DNA]</scope>
    <source>
        <strain evidence="12 13">HAL-9</strain>
    </source>
</reference>
<name>A0A4U0P7P8_9SPHI</name>
<keyword evidence="4 8" id="KW-0812">Transmembrane</keyword>
<dbReference type="PANTHER" id="PTHR30221:SF18">
    <property type="entry name" value="SLL0590 PROTEIN"/>
    <property type="match status" value="1"/>
</dbReference>
<evidence type="ECO:0000313" key="12">
    <source>
        <dbReference type="EMBL" id="TJZ63409.1"/>
    </source>
</evidence>
<dbReference type="SUPFAM" id="SSF82689">
    <property type="entry name" value="Mechanosensitive channel protein MscS (YggB), C-terminal domain"/>
    <property type="match status" value="1"/>
</dbReference>